<keyword evidence="1" id="KW-0479">Metal-binding</keyword>
<reference evidence="4 5" key="1">
    <citation type="submission" date="2018-09" db="EMBL/GenBank/DDBJ databases">
        <title>Paenibacillus SK2017-BO5.</title>
        <authorList>
            <person name="Piskunova J.V."/>
            <person name="Dubiley S.A."/>
            <person name="Severinov K.V."/>
        </authorList>
    </citation>
    <scope>NUCLEOTIDE SEQUENCE [LARGE SCALE GENOMIC DNA]</scope>
    <source>
        <strain evidence="4 5">BO5</strain>
    </source>
</reference>
<dbReference type="PANTHER" id="PTHR11845">
    <property type="entry name" value="5'-DEOXYNUCLEOTIDASE HDDC2"/>
    <property type="match status" value="1"/>
</dbReference>
<evidence type="ECO:0000259" key="3">
    <source>
        <dbReference type="Pfam" id="PF13023"/>
    </source>
</evidence>
<dbReference type="Proteomes" id="UP000266177">
    <property type="component" value="Unassembled WGS sequence"/>
</dbReference>
<dbReference type="Gene3D" id="1.10.3210.10">
    <property type="entry name" value="Hypothetical protein af1432"/>
    <property type="match status" value="1"/>
</dbReference>
<dbReference type="InterPro" id="IPR006674">
    <property type="entry name" value="HD_domain"/>
</dbReference>
<accession>A0A3A3GG71</accession>
<evidence type="ECO:0000313" key="5">
    <source>
        <dbReference type="Proteomes" id="UP000266177"/>
    </source>
</evidence>
<gene>
    <name evidence="4" type="ORF">DQX05_14865</name>
</gene>
<dbReference type="GO" id="GO:0046872">
    <property type="term" value="F:metal ion binding"/>
    <property type="evidence" value="ECO:0007669"/>
    <property type="project" value="UniProtKB-KW"/>
</dbReference>
<protein>
    <submittedName>
        <fullName evidence="4">HD domain-containing protein</fullName>
    </submittedName>
</protein>
<organism evidence="4 5">
    <name type="scientific">Paenibacillus thiaminolyticus</name>
    <name type="common">Bacillus thiaminolyticus</name>
    <dbReference type="NCBI Taxonomy" id="49283"/>
    <lineage>
        <taxon>Bacteria</taxon>
        <taxon>Bacillati</taxon>
        <taxon>Bacillota</taxon>
        <taxon>Bacilli</taxon>
        <taxon>Bacillales</taxon>
        <taxon>Paenibacillaceae</taxon>
        <taxon>Paenibacillus</taxon>
    </lineage>
</organism>
<comment type="caution">
    <text evidence="4">The sequence shown here is derived from an EMBL/GenBank/DDBJ whole genome shotgun (WGS) entry which is preliminary data.</text>
</comment>
<dbReference type="Pfam" id="PF13023">
    <property type="entry name" value="HD_3"/>
    <property type="match status" value="1"/>
</dbReference>
<dbReference type="PANTHER" id="PTHR11845:SF13">
    <property type="entry name" value="5'-DEOXYNUCLEOTIDASE HDDC2"/>
    <property type="match status" value="1"/>
</dbReference>
<evidence type="ECO:0000313" key="4">
    <source>
        <dbReference type="EMBL" id="RJG23148.1"/>
    </source>
</evidence>
<proteinExistence type="predicted"/>
<name>A0A3A3GG71_PANTH</name>
<dbReference type="RefSeq" id="WP_119794356.1">
    <property type="nucleotide sequence ID" value="NZ_QYZD01000012.1"/>
</dbReference>
<dbReference type="SUPFAM" id="SSF109604">
    <property type="entry name" value="HD-domain/PDEase-like"/>
    <property type="match status" value="1"/>
</dbReference>
<feature type="domain" description="HD" evidence="3">
    <location>
        <begin position="18"/>
        <end position="170"/>
    </location>
</feature>
<dbReference type="AlphaFoldDB" id="A0A3A3GG71"/>
<dbReference type="InterPro" id="IPR039356">
    <property type="entry name" value="YfbR/HDDC2"/>
</dbReference>
<dbReference type="GO" id="GO:0002953">
    <property type="term" value="F:5'-deoxynucleotidase activity"/>
    <property type="evidence" value="ECO:0007669"/>
    <property type="project" value="InterPro"/>
</dbReference>
<dbReference type="OrthoDB" id="9796032at2"/>
<sequence>MASMQDRLEMHIEFIKEVDKLKSVFRQSYLLDRSRHENDAEHTWHLTVMAILLHEYANERNLNLLRVLKMLIIHDIVEIDAGDTFAYDAQGHEDKFARESNAAKRLFGMLPEEQKNEMMQLWMEFEQRQTPEAQYAAALDRLQPLIHNYTTEGKSWQEHGVTSDRVVARIGGIKEGSQQLGRFAEKLVQQAVERGYLAK</sequence>
<evidence type="ECO:0000256" key="2">
    <source>
        <dbReference type="ARBA" id="ARBA00022801"/>
    </source>
</evidence>
<dbReference type="EMBL" id="QYZD01000012">
    <property type="protein sequence ID" value="RJG23148.1"/>
    <property type="molecule type" value="Genomic_DNA"/>
</dbReference>
<evidence type="ECO:0000256" key="1">
    <source>
        <dbReference type="ARBA" id="ARBA00022723"/>
    </source>
</evidence>
<keyword evidence="2" id="KW-0378">Hydrolase</keyword>
<dbReference type="GO" id="GO:0005737">
    <property type="term" value="C:cytoplasm"/>
    <property type="evidence" value="ECO:0007669"/>
    <property type="project" value="TreeGrafter"/>
</dbReference>